<name>A0ABP0PZL1_9DINO</name>
<accession>A0ABP0PZL1</accession>
<evidence type="ECO:0000313" key="1">
    <source>
        <dbReference type="EMBL" id="CAK9080912.1"/>
    </source>
</evidence>
<feature type="non-terminal residue" evidence="1">
    <location>
        <position position="82"/>
    </location>
</feature>
<sequence>VRKQVNTTVAQLFAWSIQISMDGKAPSVGFFEEELTGYRAEIAGQQLAKGLSLPAKPPLNDASLGGADYAELSSKYKAIHVK</sequence>
<gene>
    <name evidence="1" type="ORF">SCF082_LOCUS38551</name>
</gene>
<dbReference type="Proteomes" id="UP001642464">
    <property type="component" value="Unassembled WGS sequence"/>
</dbReference>
<comment type="caution">
    <text evidence="1">The sequence shown here is derived from an EMBL/GenBank/DDBJ whole genome shotgun (WGS) entry which is preliminary data.</text>
</comment>
<keyword evidence="2" id="KW-1185">Reference proteome</keyword>
<protein>
    <submittedName>
        <fullName evidence="1">Uncharacterized protein</fullName>
    </submittedName>
</protein>
<proteinExistence type="predicted"/>
<feature type="non-terminal residue" evidence="1">
    <location>
        <position position="1"/>
    </location>
</feature>
<organism evidence="1 2">
    <name type="scientific">Durusdinium trenchii</name>
    <dbReference type="NCBI Taxonomy" id="1381693"/>
    <lineage>
        <taxon>Eukaryota</taxon>
        <taxon>Sar</taxon>
        <taxon>Alveolata</taxon>
        <taxon>Dinophyceae</taxon>
        <taxon>Suessiales</taxon>
        <taxon>Symbiodiniaceae</taxon>
        <taxon>Durusdinium</taxon>
    </lineage>
</organism>
<reference evidence="1 2" key="1">
    <citation type="submission" date="2024-02" db="EMBL/GenBank/DDBJ databases">
        <authorList>
            <person name="Chen Y."/>
            <person name="Shah S."/>
            <person name="Dougan E. K."/>
            <person name="Thang M."/>
            <person name="Chan C."/>
        </authorList>
    </citation>
    <scope>NUCLEOTIDE SEQUENCE [LARGE SCALE GENOMIC DNA]</scope>
</reference>
<dbReference type="EMBL" id="CAXAMM010038794">
    <property type="protein sequence ID" value="CAK9080912.1"/>
    <property type="molecule type" value="Genomic_DNA"/>
</dbReference>
<evidence type="ECO:0000313" key="2">
    <source>
        <dbReference type="Proteomes" id="UP001642464"/>
    </source>
</evidence>